<evidence type="ECO:0000313" key="1">
    <source>
        <dbReference type="EMBL" id="KAK3718107.1"/>
    </source>
</evidence>
<reference evidence="1" key="1">
    <citation type="submission" date="2023-07" db="EMBL/GenBank/DDBJ databases">
        <title>Black Yeasts Isolated from many extreme environments.</title>
        <authorList>
            <person name="Coleine C."/>
            <person name="Stajich J.E."/>
            <person name="Selbmann L."/>
        </authorList>
    </citation>
    <scope>NUCLEOTIDE SEQUENCE</scope>
    <source>
        <strain evidence="1">CCFEE 5714</strain>
    </source>
</reference>
<comment type="caution">
    <text evidence="1">The sequence shown here is derived from an EMBL/GenBank/DDBJ whole genome shotgun (WGS) entry which is preliminary data.</text>
</comment>
<dbReference type="EMBL" id="JAUTXU010000033">
    <property type="protein sequence ID" value="KAK3718107.1"/>
    <property type="molecule type" value="Genomic_DNA"/>
</dbReference>
<sequence length="447" mass="50279">MPATINLNGHPATAWQGQPSTDPPTLLKSSCPKQWNRCQRIIQSSFTSTLQDTNTNITPSSNGFVWSAFHAYSSHHHLVLRPEDIWFAILTQLSFYINAHAEELRAFFVSHEGKKELEAVSVVADFAALALQMTDLLAKNVSDPQLRDWVMPDFTTTTYYDKVVGAVLFMGALQAYFEYQFTVCCGLPSVTLLGTVADWEKILAKLDMIDQLGEEPTQFASMLRSVLKHMILTFEDPAAAEVMSFWNRIVHQHEVGSGTNYLSGWLTAFCWWDDKGKAKRLTNKWDDERNVLFDEIEYPYVDIDSIPLGFASVPVKVDDNGHEYNATLVAGSVGIEGKSWNASTATPSALGMQTAQEVLSSNETSSDAETILDTIQPVSGWWMYENEALSQTAAREAEKKQLADALEKQKRETQAMSVHEQSAYYFSSERGREYFRLSDKLRELEAF</sequence>
<gene>
    <name evidence="1" type="ORF">LTR37_005222</name>
</gene>
<accession>A0ACC3NJK4</accession>
<dbReference type="Proteomes" id="UP001281147">
    <property type="component" value="Unassembled WGS sequence"/>
</dbReference>
<name>A0ACC3NJK4_9PEZI</name>
<proteinExistence type="predicted"/>
<organism evidence="1 2">
    <name type="scientific">Vermiconidia calcicola</name>
    <dbReference type="NCBI Taxonomy" id="1690605"/>
    <lineage>
        <taxon>Eukaryota</taxon>
        <taxon>Fungi</taxon>
        <taxon>Dikarya</taxon>
        <taxon>Ascomycota</taxon>
        <taxon>Pezizomycotina</taxon>
        <taxon>Dothideomycetes</taxon>
        <taxon>Dothideomycetidae</taxon>
        <taxon>Mycosphaerellales</taxon>
        <taxon>Extremaceae</taxon>
        <taxon>Vermiconidia</taxon>
    </lineage>
</organism>
<evidence type="ECO:0000313" key="2">
    <source>
        <dbReference type="Proteomes" id="UP001281147"/>
    </source>
</evidence>
<protein>
    <submittedName>
        <fullName evidence="1">Uncharacterized protein</fullName>
    </submittedName>
</protein>
<keyword evidence="2" id="KW-1185">Reference proteome</keyword>